<feature type="region of interest" description="Disordered" evidence="7">
    <location>
        <begin position="226"/>
        <end position="245"/>
    </location>
</feature>
<proteinExistence type="inferred from homology"/>
<evidence type="ECO:0000256" key="2">
    <source>
        <dbReference type="ARBA" id="ARBA00006683"/>
    </source>
</evidence>
<accession>A0ABS1TTE6</accession>
<gene>
    <name evidence="11" type="ORF">JK635_20040</name>
</gene>
<evidence type="ECO:0000256" key="7">
    <source>
        <dbReference type="SAM" id="MobiDB-lite"/>
    </source>
</evidence>
<dbReference type="RefSeq" id="WP_202655702.1">
    <property type="nucleotide sequence ID" value="NZ_JAESWB010000340.1"/>
</dbReference>
<evidence type="ECO:0000313" key="12">
    <source>
        <dbReference type="Proteomes" id="UP000623967"/>
    </source>
</evidence>
<dbReference type="InterPro" id="IPR003856">
    <property type="entry name" value="LPS_length_determ_N"/>
</dbReference>
<dbReference type="EMBL" id="JAESWB010000340">
    <property type="protein sequence ID" value="MBL4954453.1"/>
    <property type="molecule type" value="Genomic_DNA"/>
</dbReference>
<dbReference type="PANTHER" id="PTHR32309">
    <property type="entry name" value="TYROSINE-PROTEIN KINASE"/>
    <property type="match status" value="1"/>
</dbReference>
<evidence type="ECO:0000256" key="8">
    <source>
        <dbReference type="SAM" id="Phobius"/>
    </source>
</evidence>
<reference evidence="11 12" key="1">
    <citation type="submission" date="2021-01" db="EMBL/GenBank/DDBJ databases">
        <title>Genome public.</title>
        <authorList>
            <person name="Liu C."/>
            <person name="Sun Q."/>
        </authorList>
    </citation>
    <scope>NUCLEOTIDE SEQUENCE [LARGE SCALE GENOMIC DNA]</scope>
    <source>
        <strain evidence="11 12">YIM B02564</strain>
    </source>
</reference>
<dbReference type="InterPro" id="IPR032807">
    <property type="entry name" value="GNVR"/>
</dbReference>
<dbReference type="InterPro" id="IPR050445">
    <property type="entry name" value="Bact_polysacc_biosynth/exp"/>
</dbReference>
<organism evidence="11 12">
    <name type="scientific">Neobacillus paridis</name>
    <dbReference type="NCBI Taxonomy" id="2803862"/>
    <lineage>
        <taxon>Bacteria</taxon>
        <taxon>Bacillati</taxon>
        <taxon>Bacillota</taxon>
        <taxon>Bacilli</taxon>
        <taxon>Bacillales</taxon>
        <taxon>Bacillaceae</taxon>
        <taxon>Neobacillus</taxon>
    </lineage>
</organism>
<evidence type="ECO:0000256" key="1">
    <source>
        <dbReference type="ARBA" id="ARBA00004651"/>
    </source>
</evidence>
<evidence type="ECO:0000256" key="5">
    <source>
        <dbReference type="ARBA" id="ARBA00022989"/>
    </source>
</evidence>
<keyword evidence="6 8" id="KW-0472">Membrane</keyword>
<protein>
    <submittedName>
        <fullName evidence="11">Capsular biosynthesis protein</fullName>
    </submittedName>
</protein>
<keyword evidence="4 8" id="KW-0812">Transmembrane</keyword>
<evidence type="ECO:0000256" key="4">
    <source>
        <dbReference type="ARBA" id="ARBA00022692"/>
    </source>
</evidence>
<feature type="transmembrane region" description="Helical" evidence="8">
    <location>
        <begin position="20"/>
        <end position="40"/>
    </location>
</feature>
<evidence type="ECO:0000259" key="10">
    <source>
        <dbReference type="Pfam" id="PF13807"/>
    </source>
</evidence>
<keyword evidence="3" id="KW-1003">Cell membrane</keyword>
<evidence type="ECO:0000256" key="3">
    <source>
        <dbReference type="ARBA" id="ARBA00022475"/>
    </source>
</evidence>
<sequence length="245" mass="27031">MEGTISLIDMINILRKRWKLIVLLTITAAVVSGILSYYYLTPVYRASTQILVNQKNEKNQLDYSLLQSNVGLINTYSAIIKSPVILEKVIEKLELKESVDSLNQKMTINSQDNSQVFSIIVEDENAQEAVKIVNAISETFQQEVKSIMSVDNVSILAKAVSKENPAPVKPNPILNIGIAVVIGMLAGMGIAFLLDFLDNTLKDDRDVNAILGLPVLGTVKKMSRSENRKRVNRTARNVGGETIVS</sequence>
<dbReference type="Proteomes" id="UP000623967">
    <property type="component" value="Unassembled WGS sequence"/>
</dbReference>
<evidence type="ECO:0000259" key="9">
    <source>
        <dbReference type="Pfam" id="PF02706"/>
    </source>
</evidence>
<evidence type="ECO:0000313" key="11">
    <source>
        <dbReference type="EMBL" id="MBL4954453.1"/>
    </source>
</evidence>
<dbReference type="Pfam" id="PF02706">
    <property type="entry name" value="Wzz"/>
    <property type="match status" value="1"/>
</dbReference>
<name>A0ABS1TTE6_9BACI</name>
<feature type="domain" description="Polysaccharide chain length determinant N-terminal" evidence="9">
    <location>
        <begin position="4"/>
        <end position="93"/>
    </location>
</feature>
<comment type="similarity">
    <text evidence="2">Belongs to the CpsC/CapA family.</text>
</comment>
<comment type="subcellular location">
    <subcellularLocation>
        <location evidence="1">Cell membrane</location>
        <topology evidence="1">Multi-pass membrane protein</topology>
    </subcellularLocation>
</comment>
<comment type="caution">
    <text evidence="11">The sequence shown here is derived from an EMBL/GenBank/DDBJ whole genome shotgun (WGS) entry which is preliminary data.</text>
</comment>
<evidence type="ECO:0000256" key="6">
    <source>
        <dbReference type="ARBA" id="ARBA00023136"/>
    </source>
</evidence>
<dbReference type="Pfam" id="PF13807">
    <property type="entry name" value="GNVR"/>
    <property type="match status" value="1"/>
</dbReference>
<keyword evidence="12" id="KW-1185">Reference proteome</keyword>
<feature type="transmembrane region" description="Helical" evidence="8">
    <location>
        <begin position="173"/>
        <end position="197"/>
    </location>
</feature>
<keyword evidence="5 8" id="KW-1133">Transmembrane helix</keyword>
<dbReference type="PANTHER" id="PTHR32309:SF13">
    <property type="entry name" value="FERRIC ENTEROBACTIN TRANSPORT PROTEIN FEPE"/>
    <property type="match status" value="1"/>
</dbReference>
<feature type="domain" description="Tyrosine-protein kinase G-rich" evidence="10">
    <location>
        <begin position="139"/>
        <end position="193"/>
    </location>
</feature>